<gene>
    <name evidence="1" type="ORF">HMPREF0602_2131</name>
</gene>
<dbReference type="SFLD" id="SFLDG01129">
    <property type="entry name" value="C1.5:_HAD__Beta-PGM__Phosphata"/>
    <property type="match status" value="1"/>
</dbReference>
<evidence type="ECO:0000313" key="1">
    <source>
        <dbReference type="EMBL" id="EFM03386.1"/>
    </source>
</evidence>
<dbReference type="Gene3D" id="1.10.150.450">
    <property type="match status" value="1"/>
</dbReference>
<evidence type="ECO:0000313" key="2">
    <source>
        <dbReference type="Proteomes" id="UP000005526"/>
    </source>
</evidence>
<keyword evidence="1" id="KW-0378">Hydrolase</keyword>
<dbReference type="InterPro" id="IPR036412">
    <property type="entry name" value="HAD-like_sf"/>
</dbReference>
<dbReference type="AlphaFoldDB" id="E0NC99"/>
<dbReference type="InterPro" id="IPR006439">
    <property type="entry name" value="HAD-SF_hydro_IA"/>
</dbReference>
<organism evidence="1 2">
    <name type="scientific">Neisseria meningitidis serogroup B (strain ATCC 13091 / M2091)</name>
    <dbReference type="NCBI Taxonomy" id="862513"/>
    <lineage>
        <taxon>Bacteria</taxon>
        <taxon>Pseudomonadati</taxon>
        <taxon>Pseudomonadota</taxon>
        <taxon>Betaproteobacteria</taxon>
        <taxon>Neisseriales</taxon>
        <taxon>Neisseriaceae</taxon>
        <taxon>Neisseria</taxon>
    </lineage>
</organism>
<dbReference type="NCBIfam" id="TIGR01993">
    <property type="entry name" value="Pyr-5-nucltdase"/>
    <property type="match status" value="1"/>
</dbReference>
<dbReference type="InterPro" id="IPR010237">
    <property type="entry name" value="Pyr-5-nucltdase"/>
</dbReference>
<dbReference type="InterPro" id="IPR023214">
    <property type="entry name" value="HAD_sf"/>
</dbReference>
<sequence>MQENPTVWLFDLDNTLHNADAGIFHLINRAMTRYMAHRLKLSESAASDLRQEYWHRYGATLAGLQIHHPEIDIADFLRESHPIDAILTRLHGMPETQNTLSRLKGRKAVFSNGPSFYVRAVVGALGLENRFDALFGTDDFGLLYKPNPQAYLNVCRLLDVPPECCIMVDDSADNLHQAKALGMKTVWFGAKSHALPFIDASVSDMAQLARYAETLSEHRQNHYNTRTTPENTKECYA</sequence>
<name>E0NC99_NEIM3</name>
<dbReference type="Gene3D" id="3.40.50.1000">
    <property type="entry name" value="HAD superfamily/HAD-like"/>
    <property type="match status" value="1"/>
</dbReference>
<dbReference type="SFLD" id="SFLDS00003">
    <property type="entry name" value="Haloacid_Dehalogenase"/>
    <property type="match status" value="1"/>
</dbReference>
<dbReference type="SFLD" id="SFLDG01132">
    <property type="entry name" value="C1.5.3:_5'-Nucleotidase_Like"/>
    <property type="match status" value="1"/>
</dbReference>
<dbReference type="PANTHER" id="PTHR12725:SF117">
    <property type="entry name" value="HALOACID DEHALOGENASE-LIKE HYDROLASE"/>
    <property type="match status" value="1"/>
</dbReference>
<dbReference type="Pfam" id="PF00702">
    <property type="entry name" value="Hydrolase"/>
    <property type="match status" value="1"/>
</dbReference>
<dbReference type="HOGENOM" id="CLU_059493_2_1_4"/>
<dbReference type="RefSeq" id="WP_002215239.1">
    <property type="nucleotide sequence ID" value="NZ_GL397187.1"/>
</dbReference>
<proteinExistence type="predicted"/>
<reference evidence="1 2" key="1">
    <citation type="submission" date="2010-07" db="EMBL/GenBank/DDBJ databases">
        <authorList>
            <person name="Muzny D."/>
            <person name="Qin X."/>
            <person name="Deng J."/>
            <person name="Jiang H."/>
            <person name="Liu Y."/>
            <person name="Qu J."/>
            <person name="Song X.-Z."/>
            <person name="Zhang L."/>
            <person name="Thornton R."/>
            <person name="Coyle M."/>
            <person name="Francisco L."/>
            <person name="Jackson L."/>
            <person name="Javaid M."/>
            <person name="Korchina V."/>
            <person name="Kovar C."/>
            <person name="Mata R."/>
            <person name="Mathew T."/>
            <person name="Ngo R."/>
            <person name="Nguyen L."/>
            <person name="Nguyen N."/>
            <person name="Okwuonu G."/>
            <person name="Ongeri F."/>
            <person name="Pham C."/>
            <person name="Simmons D."/>
            <person name="Wilczek-Boney K."/>
            <person name="Hale W."/>
            <person name="Jakkamsetti A."/>
            <person name="Pham P."/>
            <person name="Ruth R."/>
            <person name="San Lucas F."/>
            <person name="Warren J."/>
            <person name="Zhang J."/>
            <person name="Zhao Z."/>
            <person name="Zhou C."/>
            <person name="Zhu D."/>
            <person name="Lee S."/>
            <person name="Bess C."/>
            <person name="Blankenburg K."/>
            <person name="Forbes L."/>
            <person name="Fu Q."/>
            <person name="Gubbala S."/>
            <person name="Hirani K."/>
            <person name="Jayaseelan J.C."/>
            <person name="Lara F."/>
            <person name="Munidasa M."/>
            <person name="Palculict T."/>
            <person name="Patil S."/>
            <person name="Pu L.-L."/>
            <person name="Saada N."/>
            <person name="Tang L."/>
            <person name="Weissenberger G."/>
            <person name="Zhu Y."/>
            <person name="Hemphill L."/>
            <person name="Shang Y."/>
            <person name="Youmans B."/>
            <person name="Ayvaz T."/>
            <person name="Ross M."/>
            <person name="Santibanez J."/>
            <person name="Aqrawi P."/>
            <person name="Gross S."/>
            <person name="Joshi V."/>
            <person name="Fowler G."/>
            <person name="Nazareth L."/>
            <person name="Reid J."/>
            <person name="Worley K."/>
            <person name="Petrosino J."/>
            <person name="Highlander S."/>
            <person name="Gibbs R."/>
        </authorList>
    </citation>
    <scope>NUCLEOTIDE SEQUENCE [LARGE SCALE GENOMIC DNA]</scope>
    <source>
        <strain evidence="1 2">ATCC 13091</strain>
    </source>
</reference>
<dbReference type="SUPFAM" id="SSF56784">
    <property type="entry name" value="HAD-like"/>
    <property type="match status" value="1"/>
</dbReference>
<dbReference type="EC" id="3.1.3.5" evidence="1"/>
<dbReference type="NCBIfam" id="TIGR01509">
    <property type="entry name" value="HAD-SF-IA-v3"/>
    <property type="match status" value="1"/>
</dbReference>
<dbReference type="Proteomes" id="UP000005526">
    <property type="component" value="Unassembled WGS sequence"/>
</dbReference>
<dbReference type="NCBIfam" id="TIGR01549">
    <property type="entry name" value="HAD-SF-IA-v1"/>
    <property type="match status" value="1"/>
</dbReference>
<dbReference type="PANTHER" id="PTHR12725">
    <property type="entry name" value="HALOACID DEHALOGENASE-LIKE HYDROLASE"/>
    <property type="match status" value="1"/>
</dbReference>
<comment type="caution">
    <text evidence="1">The sequence shown here is derived from an EMBL/GenBank/DDBJ whole genome shotgun (WGS) entry which is preliminary data.</text>
</comment>
<protein>
    <submittedName>
        <fullName evidence="1">Pyrimidine 5'-nucleotidase</fullName>
        <ecNumber evidence="1">3.1.3.5</ecNumber>
    </submittedName>
</protein>
<dbReference type="GO" id="GO:0008253">
    <property type="term" value="F:5'-nucleotidase activity"/>
    <property type="evidence" value="ECO:0007669"/>
    <property type="project" value="UniProtKB-EC"/>
</dbReference>
<accession>E0NC99</accession>
<dbReference type="EMBL" id="AEEF01000109">
    <property type="protein sequence ID" value="EFM03386.1"/>
    <property type="molecule type" value="Genomic_DNA"/>
</dbReference>